<feature type="compositionally biased region" description="Basic and acidic residues" evidence="1">
    <location>
        <begin position="1"/>
        <end position="11"/>
    </location>
</feature>
<proteinExistence type="predicted"/>
<gene>
    <name evidence="2" type="ORF">LTRI10_LOCUS650</name>
</gene>
<feature type="compositionally biased region" description="Polar residues" evidence="1">
    <location>
        <begin position="75"/>
        <end position="84"/>
    </location>
</feature>
<dbReference type="EMBL" id="OZ034813">
    <property type="protein sequence ID" value="CAL1352700.1"/>
    <property type="molecule type" value="Genomic_DNA"/>
</dbReference>
<sequence length="213" mass="22861">MEDVESAKENTDSQQTGKQEQKAPEAANIQKDRETKGGEAGRKENIKGKGSSQQRERDNTIKKKNQKVSPEINKSKSMVTNTEKQGAMVTKVVREKKEQKKEDRNIAPPPNPNIPNAGGSTPSNSRGKDKGVSVGGKLGHQPKMRQAGNHSSAKEEGKHLSHSSNTGKGNSRKIEFDVTMGEVTAQPENAATTMIITPSGDSGSKETAMAVDA</sequence>
<protein>
    <submittedName>
        <fullName evidence="2">Uncharacterized protein</fullName>
    </submittedName>
</protein>
<dbReference type="AlphaFoldDB" id="A0AAV2CA73"/>
<reference evidence="2 3" key="1">
    <citation type="submission" date="2024-04" db="EMBL/GenBank/DDBJ databases">
        <authorList>
            <person name="Fracassetti M."/>
        </authorList>
    </citation>
    <scope>NUCLEOTIDE SEQUENCE [LARGE SCALE GENOMIC DNA]</scope>
</reference>
<feature type="compositionally biased region" description="Polar residues" evidence="1">
    <location>
        <begin position="186"/>
        <end position="202"/>
    </location>
</feature>
<feature type="compositionally biased region" description="Basic and acidic residues" evidence="1">
    <location>
        <begin position="30"/>
        <end position="47"/>
    </location>
</feature>
<evidence type="ECO:0000313" key="2">
    <source>
        <dbReference type="EMBL" id="CAL1352700.1"/>
    </source>
</evidence>
<feature type="compositionally biased region" description="Basic and acidic residues" evidence="1">
    <location>
        <begin position="92"/>
        <end position="105"/>
    </location>
</feature>
<feature type="region of interest" description="Disordered" evidence="1">
    <location>
        <begin position="1"/>
        <end position="213"/>
    </location>
</feature>
<evidence type="ECO:0000313" key="3">
    <source>
        <dbReference type="Proteomes" id="UP001497516"/>
    </source>
</evidence>
<evidence type="ECO:0000256" key="1">
    <source>
        <dbReference type="SAM" id="MobiDB-lite"/>
    </source>
</evidence>
<organism evidence="2 3">
    <name type="scientific">Linum trigynum</name>
    <dbReference type="NCBI Taxonomy" id="586398"/>
    <lineage>
        <taxon>Eukaryota</taxon>
        <taxon>Viridiplantae</taxon>
        <taxon>Streptophyta</taxon>
        <taxon>Embryophyta</taxon>
        <taxon>Tracheophyta</taxon>
        <taxon>Spermatophyta</taxon>
        <taxon>Magnoliopsida</taxon>
        <taxon>eudicotyledons</taxon>
        <taxon>Gunneridae</taxon>
        <taxon>Pentapetalae</taxon>
        <taxon>rosids</taxon>
        <taxon>fabids</taxon>
        <taxon>Malpighiales</taxon>
        <taxon>Linaceae</taxon>
        <taxon>Linum</taxon>
    </lineage>
</organism>
<keyword evidence="3" id="KW-1185">Reference proteome</keyword>
<name>A0AAV2CA73_9ROSI</name>
<accession>A0AAV2CA73</accession>
<dbReference type="Proteomes" id="UP001497516">
    <property type="component" value="Chromosome 1"/>
</dbReference>